<dbReference type="EMBL" id="GL636488">
    <property type="protein sequence ID" value="EFW20652.1"/>
    <property type="molecule type" value="Genomic_DNA"/>
</dbReference>
<gene>
    <name evidence="1" type="ORF">CPSG_02495</name>
</gene>
<proteinExistence type="predicted"/>
<evidence type="ECO:0000313" key="2">
    <source>
        <dbReference type="Proteomes" id="UP000002497"/>
    </source>
</evidence>
<sequence>MQLSRAERVRYAGGTSIYWSSGEARIIVQELKLSVTDIPLVVVQQPTLHALVAAAARGAQ</sequence>
<reference evidence="2" key="2">
    <citation type="submission" date="2010-03" db="EMBL/GenBank/DDBJ databases">
        <title>The genome sequence of Coccidioides posadasii strain Silveira.</title>
        <authorList>
            <consortium name="The Broad Institute Genome Sequencing Center for Infectious Disease"/>
            <person name="Neafsey D."/>
            <person name="Orbach M."/>
            <person name="Henn M.R."/>
            <person name="Cole G.T."/>
            <person name="Galgiani J."/>
            <person name="Gardner M.J."/>
            <person name="Kirkland T.N."/>
            <person name="Taylor J.W."/>
            <person name="Young S.K."/>
            <person name="Zeng Q."/>
            <person name="Koehrsen M."/>
            <person name="Alvarado L."/>
            <person name="Berlin A."/>
            <person name="Borenstein D."/>
            <person name="Chapman S.B."/>
            <person name="Chen Z."/>
            <person name="Engels R."/>
            <person name="Freedman E."/>
            <person name="Gellesch M."/>
            <person name="Goldberg J."/>
            <person name="Griggs A."/>
            <person name="Gujja S."/>
            <person name="Heilman E."/>
            <person name="Heiman D."/>
            <person name="Howarth C."/>
            <person name="Jen D."/>
            <person name="Larson L."/>
            <person name="Mehta T."/>
            <person name="Neiman D."/>
            <person name="Park D."/>
            <person name="Pearson M."/>
            <person name="Richards J."/>
            <person name="Roberts A."/>
            <person name="Saif S."/>
            <person name="Shea T."/>
            <person name="Shenoy N."/>
            <person name="Sisk P."/>
            <person name="Stolte C."/>
            <person name="Sykes S."/>
            <person name="Walk T."/>
            <person name="White J."/>
            <person name="Yandava C."/>
            <person name="Haas B."/>
            <person name="Nusbaum C."/>
            <person name="Birren B."/>
        </authorList>
    </citation>
    <scope>NUCLEOTIDE SEQUENCE [LARGE SCALE GENOMIC DNA]</scope>
    <source>
        <strain evidence="2">RMSCC 757 / Silveira</strain>
    </source>
</reference>
<name>E9CXH5_COCPS</name>
<keyword evidence="2" id="KW-1185">Reference proteome</keyword>
<reference evidence="2" key="1">
    <citation type="journal article" date="2010" name="Genome Res.">
        <title>Population genomic sequencing of Coccidioides fungi reveals recent hybridization and transposon control.</title>
        <authorList>
            <person name="Neafsey D.E."/>
            <person name="Barker B.M."/>
            <person name="Sharpton T.J."/>
            <person name="Stajich J.E."/>
            <person name="Park D.J."/>
            <person name="Whiston E."/>
            <person name="Hung C.-Y."/>
            <person name="McMahan C."/>
            <person name="White J."/>
            <person name="Sykes S."/>
            <person name="Heiman D."/>
            <person name="Young S."/>
            <person name="Zeng Q."/>
            <person name="Abouelleil A."/>
            <person name="Aftuck L."/>
            <person name="Bessette D."/>
            <person name="Brown A."/>
            <person name="FitzGerald M."/>
            <person name="Lui A."/>
            <person name="Macdonald J.P."/>
            <person name="Priest M."/>
            <person name="Orbach M.J."/>
            <person name="Galgiani J.N."/>
            <person name="Kirkland T.N."/>
            <person name="Cole G.T."/>
            <person name="Birren B.W."/>
            <person name="Henn M.R."/>
            <person name="Taylor J.W."/>
            <person name="Rounsley S.D."/>
        </authorList>
    </citation>
    <scope>NUCLEOTIDE SEQUENCE [LARGE SCALE GENOMIC DNA]</scope>
    <source>
        <strain evidence="2">RMSCC 757 / Silveira</strain>
    </source>
</reference>
<dbReference type="Proteomes" id="UP000002497">
    <property type="component" value="Unassembled WGS sequence"/>
</dbReference>
<organism evidence="2">
    <name type="scientific">Coccidioides posadasii (strain RMSCC 757 / Silveira)</name>
    <name type="common">Valley fever fungus</name>
    <dbReference type="NCBI Taxonomy" id="443226"/>
    <lineage>
        <taxon>Eukaryota</taxon>
        <taxon>Fungi</taxon>
        <taxon>Dikarya</taxon>
        <taxon>Ascomycota</taxon>
        <taxon>Pezizomycotina</taxon>
        <taxon>Eurotiomycetes</taxon>
        <taxon>Eurotiomycetidae</taxon>
        <taxon>Onygenales</taxon>
        <taxon>Onygenaceae</taxon>
        <taxon>Coccidioides</taxon>
    </lineage>
</organism>
<dbReference type="AlphaFoldDB" id="E9CXH5"/>
<dbReference type="HOGENOM" id="CLU_2941568_0_0_1"/>
<protein>
    <submittedName>
        <fullName evidence="1">Predicted protein</fullName>
    </submittedName>
</protein>
<accession>E9CXH5</accession>
<dbReference type="VEuPathDB" id="FungiDB:CPSG_02495"/>
<evidence type="ECO:0000313" key="1">
    <source>
        <dbReference type="EMBL" id="EFW20652.1"/>
    </source>
</evidence>